<evidence type="ECO:0000259" key="1">
    <source>
        <dbReference type="SMART" id="SM00829"/>
    </source>
</evidence>
<evidence type="ECO:0000313" key="3">
    <source>
        <dbReference type="Proteomes" id="UP000838672"/>
    </source>
</evidence>
<dbReference type="PANTHER" id="PTHR11695:SF294">
    <property type="entry name" value="RETICULON-4-INTERACTING PROTEIN 1, MITOCHONDRIAL"/>
    <property type="match status" value="1"/>
</dbReference>
<dbReference type="SUPFAM" id="SSF50129">
    <property type="entry name" value="GroES-like"/>
    <property type="match status" value="1"/>
</dbReference>
<dbReference type="CDD" id="cd05289">
    <property type="entry name" value="MDR_like_2"/>
    <property type="match status" value="1"/>
</dbReference>
<keyword evidence="3" id="KW-1185">Reference proteome</keyword>
<dbReference type="SMART" id="SM00829">
    <property type="entry name" value="PKS_ER"/>
    <property type="match status" value="1"/>
</dbReference>
<comment type="caution">
    <text evidence="2">The sequence shown here is derived from an EMBL/GenBank/DDBJ whole genome shotgun (WGS) entry which is preliminary data.</text>
</comment>
<dbReference type="InterPro" id="IPR036291">
    <property type="entry name" value="NAD(P)-bd_dom_sf"/>
</dbReference>
<accession>A0ABM8ZVK1</accession>
<dbReference type="InterPro" id="IPR020843">
    <property type="entry name" value="ER"/>
</dbReference>
<dbReference type="SUPFAM" id="SSF51735">
    <property type="entry name" value="NAD(P)-binding Rossmann-fold domains"/>
    <property type="match status" value="1"/>
</dbReference>
<dbReference type="Pfam" id="PF13602">
    <property type="entry name" value="ADH_zinc_N_2"/>
    <property type="match status" value="1"/>
</dbReference>
<dbReference type="InterPro" id="IPR050700">
    <property type="entry name" value="YIM1/Zinc_Alcohol_DH_Fams"/>
</dbReference>
<dbReference type="Gene3D" id="3.40.50.720">
    <property type="entry name" value="NAD(P)-binding Rossmann-like Domain"/>
    <property type="match status" value="1"/>
</dbReference>
<reference evidence="2" key="1">
    <citation type="submission" date="2021-11" db="EMBL/GenBank/DDBJ databases">
        <authorList>
            <person name="Rodrigo-Torres L."/>
            <person name="Arahal R. D."/>
            <person name="Lucena T."/>
        </authorList>
    </citation>
    <scope>NUCLEOTIDE SEQUENCE</scope>
    <source>
        <strain evidence="2">CECT 7929</strain>
    </source>
</reference>
<dbReference type="RefSeq" id="WP_237466842.1">
    <property type="nucleotide sequence ID" value="NZ_CAKLDI010000001.1"/>
</dbReference>
<evidence type="ECO:0000313" key="2">
    <source>
        <dbReference type="EMBL" id="CAH0534335.1"/>
    </source>
</evidence>
<dbReference type="EC" id="1.3.1.103" evidence="2"/>
<keyword evidence="2" id="KW-0560">Oxidoreductase</keyword>
<organism evidence="2 3">
    <name type="scientific">Vibrio stylophorae</name>
    <dbReference type="NCBI Taxonomy" id="659351"/>
    <lineage>
        <taxon>Bacteria</taxon>
        <taxon>Pseudomonadati</taxon>
        <taxon>Pseudomonadota</taxon>
        <taxon>Gammaproteobacteria</taxon>
        <taxon>Vibrionales</taxon>
        <taxon>Vibrionaceae</taxon>
        <taxon>Vibrio</taxon>
    </lineage>
</organism>
<dbReference type="Proteomes" id="UP000838672">
    <property type="component" value="Unassembled WGS sequence"/>
</dbReference>
<dbReference type="Pfam" id="PF08240">
    <property type="entry name" value="ADH_N"/>
    <property type="match status" value="1"/>
</dbReference>
<dbReference type="Gene3D" id="3.90.180.10">
    <property type="entry name" value="Medium-chain alcohol dehydrogenases, catalytic domain"/>
    <property type="match status" value="1"/>
</dbReference>
<proteinExistence type="predicted"/>
<dbReference type="EMBL" id="CAKLDI010000001">
    <property type="protein sequence ID" value="CAH0534335.1"/>
    <property type="molecule type" value="Genomic_DNA"/>
</dbReference>
<sequence length="317" mass="33355">MPQNIALQLTQFGPPESLTLAHAELPPLAAHQVLVKVEYAGINPVDAKTRAGLGWAAQRYGDQLPWTPGFDIAGEIVELGTKVQGLSVGQRVAGLVMTGGGYSQYVAVDAALLCAVPNHVSSQKAAGLPLAGLTAWQALAKANIRPGERVLILAGAGGVGHLAIQLANSMQAQVIASCSSDNVDFVKELGAIALDYRQAPLAEQCESVDVIIDLIGGEVGLAALQCGHSNCRVVTLPTVTAQQVIEAAERLAMQAQGLLVEAEPKALHEMLNRVEAGHLKVEISHIYPLYRGADAHRAIESGHTRGKMLFDLDNVTP</sequence>
<feature type="domain" description="Enoyl reductase (ER)" evidence="1">
    <location>
        <begin position="13"/>
        <end position="310"/>
    </location>
</feature>
<dbReference type="InterPro" id="IPR011032">
    <property type="entry name" value="GroES-like_sf"/>
</dbReference>
<dbReference type="InterPro" id="IPR013154">
    <property type="entry name" value="ADH-like_N"/>
</dbReference>
<name>A0ABM8ZVK1_9VIBR</name>
<dbReference type="GO" id="GO:0102523">
    <property type="term" value="F:2-chloroacrylate reductase activity"/>
    <property type="evidence" value="ECO:0007669"/>
    <property type="project" value="UniProtKB-EC"/>
</dbReference>
<dbReference type="PANTHER" id="PTHR11695">
    <property type="entry name" value="ALCOHOL DEHYDROGENASE RELATED"/>
    <property type="match status" value="1"/>
</dbReference>
<gene>
    <name evidence="2" type="ORF">VST7929_02258</name>
</gene>
<protein>
    <submittedName>
        <fullName evidence="2">2-haloacrylate reductase</fullName>
        <ecNumber evidence="2">1.3.1.103</ecNumber>
    </submittedName>
</protein>